<dbReference type="PANTHER" id="PTHR43117:SF4">
    <property type="entry name" value="OSMOPROTECTANT IMPORT ATP-BINDING PROTEIN OSMV"/>
    <property type="match status" value="1"/>
</dbReference>
<dbReference type="Pfam" id="PF00005">
    <property type="entry name" value="ABC_tran"/>
    <property type="match status" value="1"/>
</dbReference>
<dbReference type="SUPFAM" id="SSF52540">
    <property type="entry name" value="P-loop containing nucleoside triphosphate hydrolases"/>
    <property type="match status" value="1"/>
</dbReference>
<name>A0A3N0AF40_9ACTN</name>
<protein>
    <submittedName>
        <fullName evidence="6">ABC transporter ATP-binding protein</fullName>
    </submittedName>
</protein>
<keyword evidence="7" id="KW-1185">Reference proteome</keyword>
<reference evidence="7" key="1">
    <citation type="submission" date="2018-05" db="EMBL/GenBank/DDBJ databases">
        <title>Genome Sequencing of selected type strains of the family Eggerthellaceae.</title>
        <authorList>
            <person name="Danylec N."/>
            <person name="Stoll D.A."/>
            <person name="Doetsch A."/>
            <person name="Huch M."/>
        </authorList>
    </citation>
    <scope>NUCLEOTIDE SEQUENCE [LARGE SCALE GENOMIC DNA]</scope>
    <source>
        <strain evidence="7">DSM 17537</strain>
    </source>
</reference>
<evidence type="ECO:0000256" key="4">
    <source>
        <dbReference type="ARBA" id="ARBA00022840"/>
    </source>
</evidence>
<dbReference type="OrthoDB" id="9776556at2"/>
<dbReference type="RefSeq" id="WP_123198179.1">
    <property type="nucleotide sequence ID" value="NZ_QICB01000003.1"/>
</dbReference>
<keyword evidence="3" id="KW-0547">Nucleotide-binding</keyword>
<evidence type="ECO:0000256" key="2">
    <source>
        <dbReference type="ARBA" id="ARBA00022448"/>
    </source>
</evidence>
<dbReference type="GO" id="GO:0005524">
    <property type="term" value="F:ATP binding"/>
    <property type="evidence" value="ECO:0007669"/>
    <property type="project" value="UniProtKB-KW"/>
</dbReference>
<evidence type="ECO:0000259" key="5">
    <source>
        <dbReference type="PROSITE" id="PS50893"/>
    </source>
</evidence>
<dbReference type="Gene3D" id="3.40.50.300">
    <property type="entry name" value="P-loop containing nucleotide triphosphate hydrolases"/>
    <property type="match status" value="1"/>
</dbReference>
<dbReference type="SMART" id="SM00382">
    <property type="entry name" value="AAA"/>
    <property type="match status" value="1"/>
</dbReference>
<evidence type="ECO:0000313" key="6">
    <source>
        <dbReference type="EMBL" id="RNL19858.1"/>
    </source>
</evidence>
<evidence type="ECO:0000256" key="1">
    <source>
        <dbReference type="ARBA" id="ARBA00005417"/>
    </source>
</evidence>
<organism evidence="6 7">
    <name type="scientific">Slackia faecicanis</name>
    <dbReference type="NCBI Taxonomy" id="255723"/>
    <lineage>
        <taxon>Bacteria</taxon>
        <taxon>Bacillati</taxon>
        <taxon>Actinomycetota</taxon>
        <taxon>Coriobacteriia</taxon>
        <taxon>Eggerthellales</taxon>
        <taxon>Eggerthellaceae</taxon>
        <taxon>Slackia</taxon>
    </lineage>
</organism>
<dbReference type="AlphaFoldDB" id="A0A3N0AF40"/>
<proteinExistence type="inferred from homology"/>
<comment type="caution">
    <text evidence="6">The sequence shown here is derived from an EMBL/GenBank/DDBJ whole genome shotgun (WGS) entry which is preliminary data.</text>
</comment>
<dbReference type="EMBL" id="QICB01000003">
    <property type="protein sequence ID" value="RNL19858.1"/>
    <property type="molecule type" value="Genomic_DNA"/>
</dbReference>
<dbReference type="Proteomes" id="UP000267368">
    <property type="component" value="Unassembled WGS sequence"/>
</dbReference>
<sequence>MKSITVMAGTDKHGRAENFGSIELEMGKMYAIVGNTGSGKSRFVKDIEQLCVGDSPTRRKVLVDGKELDYAERSAFERSSIAHLGQNMRFVLDVTVEQFVAMHARCRGKEARIDDVVALANEITPERVLKESKLNLLSGGQSRALMTADVALVCDSPVVLVDEIENAGIDKAVALSALCGAEKLVLAVTHDPHTALMAHERIVMKEGSVACVRARSPREREAYRALDEQYRRQRALQRALREGEEVA</sequence>
<dbReference type="InterPro" id="IPR027417">
    <property type="entry name" value="P-loop_NTPase"/>
</dbReference>
<evidence type="ECO:0000313" key="7">
    <source>
        <dbReference type="Proteomes" id="UP000267368"/>
    </source>
</evidence>
<accession>A0A3N0AF40</accession>
<keyword evidence="2" id="KW-0813">Transport</keyword>
<keyword evidence="4 6" id="KW-0067">ATP-binding</keyword>
<dbReference type="PROSITE" id="PS50893">
    <property type="entry name" value="ABC_TRANSPORTER_2"/>
    <property type="match status" value="1"/>
</dbReference>
<dbReference type="InterPro" id="IPR003439">
    <property type="entry name" value="ABC_transporter-like_ATP-bd"/>
</dbReference>
<dbReference type="InterPro" id="IPR003593">
    <property type="entry name" value="AAA+_ATPase"/>
</dbReference>
<feature type="domain" description="ABC transporter" evidence="5">
    <location>
        <begin position="1"/>
        <end position="232"/>
    </location>
</feature>
<dbReference type="PANTHER" id="PTHR43117">
    <property type="entry name" value="OSMOPROTECTANT IMPORT ATP-BINDING PROTEIN OSMV"/>
    <property type="match status" value="1"/>
</dbReference>
<comment type="similarity">
    <text evidence="1">Belongs to the ABC transporter superfamily.</text>
</comment>
<gene>
    <name evidence="6" type="ORF">DMP07_05700</name>
</gene>
<dbReference type="GO" id="GO:0016887">
    <property type="term" value="F:ATP hydrolysis activity"/>
    <property type="evidence" value="ECO:0007669"/>
    <property type="project" value="InterPro"/>
</dbReference>
<evidence type="ECO:0000256" key="3">
    <source>
        <dbReference type="ARBA" id="ARBA00022741"/>
    </source>
</evidence>